<dbReference type="EMBL" id="ML978128">
    <property type="protein sequence ID" value="KAF2097608.1"/>
    <property type="molecule type" value="Genomic_DNA"/>
</dbReference>
<sequence>MDVRPLTGPSASPSGGGTPETDKLHLTNQLSKSRSPYVRGHMTNPVAWQMWTPESLALAKQSQRLIFVSIGYAACHWCHVMERESFANREVAALLNANFIPIKIDREERPDIDRIYMNYVQATTGGGGWPLNVFLTPDLEPLFGGTYWPGPGTTANYGGGVSGFQQILEKMADVWKNQRQRCLVSAKEITGQLREFAQEGLISRQGEGEGDGLDLESVEEAYSHFEAKFDKVNAGFGSAPKFPTPVNLRFLLRLGVWPQEVRDVVGEAECMNARQMAVETLRAMWRGGIKDQIGYGIARYSVTKNWSLPHFEKMLYDQAQLLDAYTDAWLLTGDKEMKAAIEDVATYLTTAPMYSKEGGFFSSEDADSKYRASDPEKREGAFYVWTYKEFQSLLGDPDAGVAAKYWNVKENGNVPFEHDAHDELINQNVLAVSSTPEALAKEFGLTVDEVERILKEAREKLRAHREKERPRPDLDDKIVVAWNGLAIGALARASAALGEVEPEKAKAWKSAAIGAAEFIKRELWDEQEKRLWRVWREGRGEVLAFADDYAFLIQGLMDLYEATWDDAWLQWADDLQKTQIALFNDKTTPLQGGFFSTVSGSPDLILRLKDGMDNAEPSSNGISARNLNRLASILEDESYAQAASLTVDAFEAEVMQHPFLFTSLLSSVVAARLGTRNIQVIGGGEEAEQIVKELRKRVRANATVVRIGEGGKSEWLKKRNTLLASLDASGTAKVMLCEKGACRELAGGELDGLIK</sequence>
<accession>A0A9P4ICS0</accession>
<evidence type="ECO:0000313" key="5">
    <source>
        <dbReference type="Proteomes" id="UP000799772"/>
    </source>
</evidence>
<dbReference type="AlphaFoldDB" id="A0A9P4ICS0"/>
<dbReference type="Gene3D" id="3.40.30.10">
    <property type="entry name" value="Glutaredoxin"/>
    <property type="match status" value="1"/>
</dbReference>
<dbReference type="InterPro" id="IPR012341">
    <property type="entry name" value="6hp_glycosidase-like_sf"/>
</dbReference>
<evidence type="ECO:0000259" key="3">
    <source>
        <dbReference type="Pfam" id="PF03190"/>
    </source>
</evidence>
<dbReference type="OrthoDB" id="1923667at2759"/>
<evidence type="ECO:0000256" key="1">
    <source>
        <dbReference type="SAM" id="Coils"/>
    </source>
</evidence>
<dbReference type="Gene3D" id="1.50.10.10">
    <property type="match status" value="1"/>
</dbReference>
<organism evidence="4 5">
    <name type="scientific">Rhizodiscina lignyota</name>
    <dbReference type="NCBI Taxonomy" id="1504668"/>
    <lineage>
        <taxon>Eukaryota</taxon>
        <taxon>Fungi</taxon>
        <taxon>Dikarya</taxon>
        <taxon>Ascomycota</taxon>
        <taxon>Pezizomycotina</taxon>
        <taxon>Dothideomycetes</taxon>
        <taxon>Pleosporomycetidae</taxon>
        <taxon>Aulographales</taxon>
        <taxon>Rhizodiscinaceae</taxon>
        <taxon>Rhizodiscina</taxon>
    </lineage>
</organism>
<dbReference type="InterPro" id="IPR008928">
    <property type="entry name" value="6-hairpin_glycosidase_sf"/>
</dbReference>
<reference evidence="4" key="1">
    <citation type="journal article" date="2020" name="Stud. Mycol.">
        <title>101 Dothideomycetes genomes: a test case for predicting lifestyles and emergence of pathogens.</title>
        <authorList>
            <person name="Haridas S."/>
            <person name="Albert R."/>
            <person name="Binder M."/>
            <person name="Bloem J."/>
            <person name="Labutti K."/>
            <person name="Salamov A."/>
            <person name="Andreopoulos B."/>
            <person name="Baker S."/>
            <person name="Barry K."/>
            <person name="Bills G."/>
            <person name="Bluhm B."/>
            <person name="Cannon C."/>
            <person name="Castanera R."/>
            <person name="Culley D."/>
            <person name="Daum C."/>
            <person name="Ezra D."/>
            <person name="Gonzalez J."/>
            <person name="Henrissat B."/>
            <person name="Kuo A."/>
            <person name="Liang C."/>
            <person name="Lipzen A."/>
            <person name="Lutzoni F."/>
            <person name="Magnuson J."/>
            <person name="Mondo S."/>
            <person name="Nolan M."/>
            <person name="Ohm R."/>
            <person name="Pangilinan J."/>
            <person name="Park H.-J."/>
            <person name="Ramirez L."/>
            <person name="Alfaro M."/>
            <person name="Sun H."/>
            <person name="Tritt A."/>
            <person name="Yoshinaga Y."/>
            <person name="Zwiers L.-H."/>
            <person name="Turgeon B."/>
            <person name="Goodwin S."/>
            <person name="Spatafora J."/>
            <person name="Crous P."/>
            <person name="Grigoriev I."/>
        </authorList>
    </citation>
    <scope>NUCLEOTIDE SEQUENCE</scope>
    <source>
        <strain evidence="4">CBS 133067</strain>
    </source>
</reference>
<dbReference type="PANTHER" id="PTHR42899:SF1">
    <property type="entry name" value="SPERMATOGENESIS-ASSOCIATED PROTEIN 20"/>
    <property type="match status" value="1"/>
</dbReference>
<dbReference type="GO" id="GO:0005975">
    <property type="term" value="P:carbohydrate metabolic process"/>
    <property type="evidence" value="ECO:0007669"/>
    <property type="project" value="InterPro"/>
</dbReference>
<proteinExistence type="predicted"/>
<dbReference type="InterPro" id="IPR004879">
    <property type="entry name" value="Ssp411-like_TRX"/>
</dbReference>
<feature type="domain" description="Spermatogenesis-associated protein 20-like TRX" evidence="3">
    <location>
        <begin position="27"/>
        <end position="193"/>
    </location>
</feature>
<dbReference type="InterPro" id="IPR036249">
    <property type="entry name" value="Thioredoxin-like_sf"/>
</dbReference>
<dbReference type="Proteomes" id="UP000799772">
    <property type="component" value="Unassembled WGS sequence"/>
</dbReference>
<protein>
    <recommendedName>
        <fullName evidence="3">Spermatogenesis-associated protein 20-like TRX domain-containing protein</fullName>
    </recommendedName>
</protein>
<keyword evidence="5" id="KW-1185">Reference proteome</keyword>
<evidence type="ECO:0000256" key="2">
    <source>
        <dbReference type="SAM" id="MobiDB-lite"/>
    </source>
</evidence>
<name>A0A9P4ICS0_9PEZI</name>
<dbReference type="SUPFAM" id="SSF52833">
    <property type="entry name" value="Thioredoxin-like"/>
    <property type="match status" value="1"/>
</dbReference>
<dbReference type="SUPFAM" id="SSF48208">
    <property type="entry name" value="Six-hairpin glycosidases"/>
    <property type="match status" value="1"/>
</dbReference>
<dbReference type="GO" id="GO:0003824">
    <property type="term" value="F:catalytic activity"/>
    <property type="evidence" value="ECO:0007669"/>
    <property type="project" value="UniProtKB-ARBA"/>
</dbReference>
<dbReference type="CDD" id="cd02955">
    <property type="entry name" value="SSP411"/>
    <property type="match status" value="1"/>
</dbReference>
<gene>
    <name evidence="4" type="ORF">NA57DRAFT_41719</name>
</gene>
<dbReference type="InterPro" id="IPR024705">
    <property type="entry name" value="Ssp411"/>
</dbReference>
<dbReference type="Pfam" id="PF03190">
    <property type="entry name" value="Thioredox_DsbH"/>
    <property type="match status" value="1"/>
</dbReference>
<evidence type="ECO:0000313" key="4">
    <source>
        <dbReference type="EMBL" id="KAF2097608.1"/>
    </source>
</evidence>
<dbReference type="PIRSF" id="PIRSF006402">
    <property type="entry name" value="UCP006402_thioredoxin"/>
    <property type="match status" value="1"/>
</dbReference>
<comment type="caution">
    <text evidence="4">The sequence shown here is derived from an EMBL/GenBank/DDBJ whole genome shotgun (WGS) entry which is preliminary data.</text>
</comment>
<feature type="region of interest" description="Disordered" evidence="2">
    <location>
        <begin position="1"/>
        <end position="24"/>
    </location>
</feature>
<keyword evidence="1" id="KW-0175">Coiled coil</keyword>
<dbReference type="PANTHER" id="PTHR42899">
    <property type="entry name" value="SPERMATOGENESIS-ASSOCIATED PROTEIN 20"/>
    <property type="match status" value="1"/>
</dbReference>
<feature type="coiled-coil region" evidence="1">
    <location>
        <begin position="440"/>
        <end position="467"/>
    </location>
</feature>